<evidence type="ECO:0000313" key="3">
    <source>
        <dbReference type="EMBL" id="DAD33074.1"/>
    </source>
</evidence>
<dbReference type="GO" id="GO:0004126">
    <property type="term" value="F:cytidine deaminase activity"/>
    <property type="evidence" value="ECO:0007669"/>
    <property type="project" value="InterPro"/>
</dbReference>
<comment type="subunit">
    <text evidence="1">Homodimer.</text>
</comment>
<dbReference type="InterPro" id="IPR016193">
    <property type="entry name" value="Cytidine_deaminase-like"/>
</dbReference>
<proteinExistence type="predicted"/>
<comment type="caution">
    <text evidence="3">The sequence shown here is derived from an EMBL/GenBank/DDBJ whole genome shotgun (WGS) entry which is preliminary data.</text>
</comment>
<dbReference type="Pfam" id="PF08211">
    <property type="entry name" value="dCMP_cyt_deam_2"/>
    <property type="match status" value="1"/>
</dbReference>
<dbReference type="AlphaFoldDB" id="A0A822YFX8"/>
<dbReference type="PROSITE" id="PS51747">
    <property type="entry name" value="CYT_DCMP_DEAMINASES_2"/>
    <property type="match status" value="1"/>
</dbReference>
<accession>A0A822YFX8</accession>
<dbReference type="Gene3D" id="3.40.140.10">
    <property type="entry name" value="Cytidine Deaminase, domain 2"/>
    <property type="match status" value="1"/>
</dbReference>
<dbReference type="EMBL" id="DUZY01000003">
    <property type="protein sequence ID" value="DAD33074.1"/>
    <property type="molecule type" value="Genomic_DNA"/>
</dbReference>
<organism evidence="3 4">
    <name type="scientific">Nelumbo nucifera</name>
    <name type="common">Sacred lotus</name>
    <dbReference type="NCBI Taxonomy" id="4432"/>
    <lineage>
        <taxon>Eukaryota</taxon>
        <taxon>Viridiplantae</taxon>
        <taxon>Streptophyta</taxon>
        <taxon>Embryophyta</taxon>
        <taxon>Tracheophyta</taxon>
        <taxon>Spermatophyta</taxon>
        <taxon>Magnoliopsida</taxon>
        <taxon>Proteales</taxon>
        <taxon>Nelumbonaceae</taxon>
        <taxon>Nelumbo</taxon>
    </lineage>
</organism>
<reference evidence="3 4" key="1">
    <citation type="journal article" date="2020" name="Mol. Biol. Evol.">
        <title>Distinct Expression and Methylation Patterns for Genes with Different Fates following a Single Whole-Genome Duplication in Flowering Plants.</title>
        <authorList>
            <person name="Shi T."/>
            <person name="Rahmani R.S."/>
            <person name="Gugger P.F."/>
            <person name="Wang M."/>
            <person name="Li H."/>
            <person name="Zhang Y."/>
            <person name="Li Z."/>
            <person name="Wang Q."/>
            <person name="Van de Peer Y."/>
            <person name="Marchal K."/>
            <person name="Chen J."/>
        </authorList>
    </citation>
    <scope>NUCLEOTIDE SEQUENCE [LARGE SCALE GENOMIC DNA]</scope>
    <source>
        <tissue evidence="3">Leaf</tissue>
    </source>
</reference>
<dbReference type="SUPFAM" id="SSF53927">
    <property type="entry name" value="Cytidine deaminase-like"/>
    <property type="match status" value="1"/>
</dbReference>
<feature type="domain" description="CMP/dCMP-type deaminase" evidence="2">
    <location>
        <begin position="31"/>
        <end position="130"/>
    </location>
</feature>
<evidence type="ECO:0000313" key="4">
    <source>
        <dbReference type="Proteomes" id="UP000607653"/>
    </source>
</evidence>
<sequence length="130" mass="14771">MTFSNNDHDDGVVKINSKANQCYSNSRVVLDYNKKLKYAALEAANKSHALYSGCPSRVALMDTEGKVYKGSYVELVAYNPSLGQFRQRWWRMWRRWVREDRGRGIGGEERSNGGTGRHDMAVATICIAMM</sequence>
<dbReference type="Proteomes" id="UP000607653">
    <property type="component" value="Unassembled WGS sequence"/>
</dbReference>
<protein>
    <recommendedName>
        <fullName evidence="2">CMP/dCMP-type deaminase domain-containing protein</fullName>
    </recommendedName>
</protein>
<name>A0A822YFX8_NELNU</name>
<keyword evidence="4" id="KW-1185">Reference proteome</keyword>
<dbReference type="GO" id="GO:0008270">
    <property type="term" value="F:zinc ion binding"/>
    <property type="evidence" value="ECO:0007669"/>
    <property type="project" value="InterPro"/>
</dbReference>
<dbReference type="InterPro" id="IPR002125">
    <property type="entry name" value="CMP_dCMP_dom"/>
</dbReference>
<evidence type="ECO:0000256" key="1">
    <source>
        <dbReference type="ARBA" id="ARBA00011738"/>
    </source>
</evidence>
<gene>
    <name evidence="3" type="ORF">HUJ06_011925</name>
</gene>
<dbReference type="InterPro" id="IPR013171">
    <property type="entry name" value="Cyd/dCyd_deaminase_Zn-bd"/>
</dbReference>
<evidence type="ECO:0000259" key="2">
    <source>
        <dbReference type="PROSITE" id="PS51747"/>
    </source>
</evidence>